<accession>A0A444XQS6</accession>
<evidence type="ECO:0000256" key="3">
    <source>
        <dbReference type="ARBA" id="ARBA00023128"/>
    </source>
</evidence>
<evidence type="ECO:0000256" key="4">
    <source>
        <dbReference type="ARBA" id="ARBA00040604"/>
    </source>
</evidence>
<sequence>MDWFQMLVIPFRVVGDRRGAVFGSLVEAPLRPSNKKYQGTNSTFVFTNISGHPVIYRPTGLNRYFTLCNSEFLAIGGGSHFALYLDGDLLNGSSSVSETLALRILKISNYGALCMLQNMKYLHLAEQGHLASVDGCKGDFAQRHKSALGSLRVPSEPQEFFIVVIYEFELPLQLQLKDSYSNTIIKGLEGPVFRLGCFCIRCSLICRCMNTKSSTARRVRIL</sequence>
<dbReference type="PANTHER" id="PTHR23354">
    <property type="entry name" value="NUCLEOLAR PROTEIN 7/ESTROGEN RECEPTOR COACTIVATOR-RELATED"/>
    <property type="match status" value="1"/>
</dbReference>
<keyword evidence="7" id="KW-1185">Reference proteome</keyword>
<dbReference type="Pfam" id="PF07534">
    <property type="entry name" value="TLD"/>
    <property type="match status" value="1"/>
</dbReference>
<comment type="similarity">
    <text evidence="2">Belongs to the OXR1 family.</text>
</comment>
<evidence type="ECO:0000313" key="7">
    <source>
        <dbReference type="Proteomes" id="UP000289738"/>
    </source>
</evidence>
<dbReference type="Proteomes" id="UP000289738">
    <property type="component" value="Chromosome B09"/>
</dbReference>
<dbReference type="InterPro" id="IPR006571">
    <property type="entry name" value="TLDc_dom"/>
</dbReference>
<dbReference type="PROSITE" id="PS51886">
    <property type="entry name" value="TLDC"/>
    <property type="match status" value="1"/>
</dbReference>
<keyword evidence="3" id="KW-0496">Mitochondrion</keyword>
<gene>
    <name evidence="6" type="ORF">Ahy_B09g098236</name>
</gene>
<proteinExistence type="inferred from homology"/>
<dbReference type="PANTHER" id="PTHR23354:SF62">
    <property type="entry name" value="MUSTARD, ISOFORM V"/>
    <property type="match status" value="1"/>
</dbReference>
<dbReference type="EMBL" id="SDMP01000019">
    <property type="protein sequence ID" value="RYQ92099.1"/>
    <property type="molecule type" value="Genomic_DNA"/>
</dbReference>
<feature type="domain" description="TLDc" evidence="5">
    <location>
        <begin position="1"/>
        <end position="111"/>
    </location>
</feature>
<evidence type="ECO:0000313" key="6">
    <source>
        <dbReference type="EMBL" id="RYQ92099.1"/>
    </source>
</evidence>
<protein>
    <recommendedName>
        <fullName evidence="4">Oxidation resistance protein 1</fullName>
    </recommendedName>
</protein>
<evidence type="ECO:0000256" key="1">
    <source>
        <dbReference type="ARBA" id="ARBA00004173"/>
    </source>
</evidence>
<evidence type="ECO:0000259" key="5">
    <source>
        <dbReference type="PROSITE" id="PS51886"/>
    </source>
</evidence>
<dbReference type="GO" id="GO:0005739">
    <property type="term" value="C:mitochondrion"/>
    <property type="evidence" value="ECO:0007669"/>
    <property type="project" value="UniProtKB-SubCell"/>
</dbReference>
<comment type="subcellular location">
    <subcellularLocation>
        <location evidence="1">Mitochondrion</location>
    </subcellularLocation>
</comment>
<reference evidence="6 7" key="1">
    <citation type="submission" date="2019-01" db="EMBL/GenBank/DDBJ databases">
        <title>Sequencing of cultivated peanut Arachis hypogaea provides insights into genome evolution and oil improvement.</title>
        <authorList>
            <person name="Chen X."/>
        </authorList>
    </citation>
    <scope>NUCLEOTIDE SEQUENCE [LARGE SCALE GENOMIC DNA]</scope>
    <source>
        <strain evidence="7">cv. Fuhuasheng</strain>
        <tissue evidence="6">Leaves</tissue>
    </source>
</reference>
<comment type="caution">
    <text evidence="6">The sequence shown here is derived from an EMBL/GenBank/DDBJ whole genome shotgun (WGS) entry which is preliminary data.</text>
</comment>
<name>A0A444XQS6_ARAHY</name>
<dbReference type="AlphaFoldDB" id="A0A444XQS6"/>
<organism evidence="6 7">
    <name type="scientific">Arachis hypogaea</name>
    <name type="common">Peanut</name>
    <dbReference type="NCBI Taxonomy" id="3818"/>
    <lineage>
        <taxon>Eukaryota</taxon>
        <taxon>Viridiplantae</taxon>
        <taxon>Streptophyta</taxon>
        <taxon>Embryophyta</taxon>
        <taxon>Tracheophyta</taxon>
        <taxon>Spermatophyta</taxon>
        <taxon>Magnoliopsida</taxon>
        <taxon>eudicotyledons</taxon>
        <taxon>Gunneridae</taxon>
        <taxon>Pentapetalae</taxon>
        <taxon>rosids</taxon>
        <taxon>fabids</taxon>
        <taxon>Fabales</taxon>
        <taxon>Fabaceae</taxon>
        <taxon>Papilionoideae</taxon>
        <taxon>50 kb inversion clade</taxon>
        <taxon>dalbergioids sensu lato</taxon>
        <taxon>Dalbergieae</taxon>
        <taxon>Pterocarpus clade</taxon>
        <taxon>Arachis</taxon>
    </lineage>
</organism>
<evidence type="ECO:0000256" key="2">
    <source>
        <dbReference type="ARBA" id="ARBA00009540"/>
    </source>
</evidence>